<dbReference type="KEGG" id="dpb:BABL1_gene_403"/>
<evidence type="ECO:0000313" key="5">
    <source>
        <dbReference type="Proteomes" id="UP000018769"/>
    </source>
</evidence>
<keyword evidence="5" id="KW-1185">Reference proteome</keyword>
<dbReference type="PANTHER" id="PTHR43420">
    <property type="entry name" value="ACETYLTRANSFERASE"/>
    <property type="match status" value="1"/>
</dbReference>
<dbReference type="OrthoDB" id="185406at2"/>
<keyword evidence="1 4" id="KW-0808">Transferase</keyword>
<dbReference type="PANTHER" id="PTHR43420:SF12">
    <property type="entry name" value="N-ACETYLTRANSFERASE DOMAIN-CONTAINING PROTEIN"/>
    <property type="match status" value="1"/>
</dbReference>
<gene>
    <name evidence="4" type="ORF">BABL1_gene_403</name>
</gene>
<sequence length="188" mass="22105">MVKLKFIRYKILLLCLFGVLSFAAFYHKVSKSCSETGVYDYNAEMDKEFIVNMFKNHWYWLVSGTSNDFSPEYMLENRAIANRPESKGTLEIKVYHVESKPVGFIAYFMKRFHQGYILFLAVDENYRNKGYAKELMNYAIEDLKNHGAYLINLVTRTSNVSARSVYKKTGFEQIEDDGQFVRYRKILN</sequence>
<evidence type="ECO:0000259" key="3">
    <source>
        <dbReference type="PROSITE" id="PS51186"/>
    </source>
</evidence>
<dbReference type="AlphaFoldDB" id="V6DI55"/>
<keyword evidence="2" id="KW-0012">Acyltransferase</keyword>
<dbReference type="STRING" id="673862.BABL1_gene_403"/>
<accession>V6DI55</accession>
<dbReference type="InterPro" id="IPR016181">
    <property type="entry name" value="Acyl_CoA_acyltransferase"/>
</dbReference>
<protein>
    <submittedName>
        <fullName evidence="4">Acetyltransferase GNAT family</fullName>
    </submittedName>
</protein>
<feature type="domain" description="N-acetyltransferase" evidence="3">
    <location>
        <begin position="37"/>
        <end position="188"/>
    </location>
</feature>
<dbReference type="CDD" id="cd04301">
    <property type="entry name" value="NAT_SF"/>
    <property type="match status" value="1"/>
</dbReference>
<dbReference type="GO" id="GO:0016747">
    <property type="term" value="F:acyltransferase activity, transferring groups other than amino-acyl groups"/>
    <property type="evidence" value="ECO:0007669"/>
    <property type="project" value="InterPro"/>
</dbReference>
<dbReference type="EMBL" id="HG793133">
    <property type="protein sequence ID" value="CDK30613.1"/>
    <property type="molecule type" value="Genomic_DNA"/>
</dbReference>
<organism evidence="4 5">
    <name type="scientific">Candidatus Babela massiliensis</name>
    <dbReference type="NCBI Taxonomy" id="673862"/>
    <lineage>
        <taxon>Bacteria</taxon>
        <taxon>Candidatus Babelota</taxon>
        <taxon>Candidatus Babeliae</taxon>
        <taxon>Candidatus Babeliales</taxon>
        <taxon>Candidatus Babeliaceae</taxon>
        <taxon>Candidatus Babela</taxon>
    </lineage>
</organism>
<dbReference type="SUPFAM" id="SSF55729">
    <property type="entry name" value="Acyl-CoA N-acyltransferases (Nat)"/>
    <property type="match status" value="1"/>
</dbReference>
<dbReference type="InterPro" id="IPR050680">
    <property type="entry name" value="YpeA/RimI_acetyltransf"/>
</dbReference>
<dbReference type="Pfam" id="PF00583">
    <property type="entry name" value="Acetyltransf_1"/>
    <property type="match status" value="1"/>
</dbReference>
<evidence type="ECO:0000256" key="2">
    <source>
        <dbReference type="ARBA" id="ARBA00023315"/>
    </source>
</evidence>
<evidence type="ECO:0000313" key="4">
    <source>
        <dbReference type="EMBL" id="CDK30613.1"/>
    </source>
</evidence>
<dbReference type="Gene3D" id="3.40.630.30">
    <property type="match status" value="1"/>
</dbReference>
<proteinExistence type="predicted"/>
<dbReference type="RefSeq" id="WP_023792021.1">
    <property type="nucleotide sequence ID" value="NC_023003.1"/>
</dbReference>
<reference evidence="4 5" key="1">
    <citation type="journal article" date="2015" name="Biol. Direct">
        <title>Babela massiliensis, a representative of a widespread bacterial phylum with unusual adaptations to parasitism in amoebae.</title>
        <authorList>
            <person name="Pagnier I."/>
            <person name="Yutin N."/>
            <person name="Croce O."/>
            <person name="Makarova K.S."/>
            <person name="Wolf Y.I."/>
            <person name="Benamar S."/>
            <person name="Raoult D."/>
            <person name="Koonin E.V."/>
            <person name="La Scola B."/>
        </authorList>
    </citation>
    <scope>NUCLEOTIDE SEQUENCE [LARGE SCALE GENOMIC DNA]</scope>
    <source>
        <strain evidence="5">BABL1</strain>
    </source>
</reference>
<name>V6DI55_9BACT</name>
<dbReference type="HOGENOM" id="CLU_1438635_0_0_7"/>
<dbReference type="InterPro" id="IPR000182">
    <property type="entry name" value="GNAT_dom"/>
</dbReference>
<dbReference type="Proteomes" id="UP000018769">
    <property type="component" value="Chromosome I"/>
</dbReference>
<dbReference type="PROSITE" id="PS51186">
    <property type="entry name" value="GNAT"/>
    <property type="match status" value="1"/>
</dbReference>
<evidence type="ECO:0000256" key="1">
    <source>
        <dbReference type="ARBA" id="ARBA00022679"/>
    </source>
</evidence>